<sequence length="1383" mass="156240">MSTFFTGDSNRRSSTFRILVMEGISSIQQLKKIYEAVQCDKKVNLFGSPGVGKTWMAKRVCDFSTRNKSFDFTLWVFTCRDYNMQSLSESIACQLSLLPTIEEWEVEDDNGITISGGVEISETLIEKLRKKLEGKRIILVLDDVMNDETKRKVNEEKFWLAWREMFPFHDNDEKLKVVFISRSSREDEGLFKVEVEALARADSNALLIEKLDARMRQSLVIRSLGENFIKKSNGLPGTVTMITKALSYFGLEASGVSMLEKELKEASEEYRVNKLLCRMHNVLPIGVLKDLWWDGHHFFRDSGSVHYNELITYWILEGYLGSGSMTELYEKGHHIVIELTDCGILKEQEGGCVFMDKSLLNIDDLYQCLDEIASLGLATVFTSDTEGLGRITHDDGMLKTPWTSVKGKNHEQKQSLKKGGQNLSTLLLDGTHFDEDVLVRFLQSEKELQVLALFNPTIKSLPNPLAMMDTLRVLVLRDCVFLEDLNLSLKALRVLEISGARSLNELKQEFFNNMPKLQSLHLSELQITSLPESVYSLAELQWLVIKDCPHLTRVKNLAKLKHLMVLDLSGNVSLDYVDKNFLEFKNLQILNLSNTMVSTTPLLRNLEKLTHLLLCDCKKLGRLRSLTSLGSLQTLDLFGSTNFEEFHDPSLRNLSSLRTLNLSGTTLERLPTNVANPRCLYLKNCLRLQQLSCIEPLVDLEVLDLSGSKNLNDIEDDFFDRMTCLRVLNLSETNVKVLPSLSNLSNLRELFLSRCPSLIELPSLESATRLEVLDVSHCGSLEDIAYISFERMIHLQKLDLSETKIKYLPALPNPSSLRQLVLKNCSVLQNLELNASLLNLEVLNLAGIASLAPNGAELVKDMCNLQILDLSHTPLERLPSMSNLKKLAHLSLAGCTRLETVPDFDGLTNLEVLDLSGSSIKRLPHFSSSNNLRKLLLKDCVMVEDVPDVEVNDLLALTLRIPHEISHLCHLDYLQLSNIKDTPGVDSNRAECLSEEMNEDQWNIGRLSDGDKPPLFLSGTQFLQILKKSPSPRGGFHLCAFPVMVEGEIGDRYLRRRELVFADVSLRTGQFAQYNRSLQIRGFNHSPKGIENIIRRVNLVFLIDNKFKSLLSGLSASVLNELKGCWIERCDEMVSIFDEKERELGIAMENLGVSNNRRLASIYSGNQPFGSFNNLKTLYLESCPEVSTVFPSSWLPKTLKVLQIKYCDKIVSLSEADSELKLPLLETLHLWELPELTRIGISCPSLQTFKICACPKLKEIEEYYEFAKELKTLWISGATSLKSLYSGNQESHNFINLETLTLESCLMLENVTSSSLPLTNIKTIKIRCCEKLQTLFAHNNSVGYELPCLNTLHLEDLPILKSIGVTLPSLGDSRILECPNLKI</sequence>
<comment type="caution">
    <text evidence="1">The sequence shown here is derived from an EMBL/GenBank/DDBJ whole genome shotgun (WGS) entry which is preliminary data.</text>
</comment>
<proteinExistence type="predicted"/>
<reference evidence="2" key="1">
    <citation type="journal article" date="2022" name="Mol. Ecol. Resour.">
        <title>The genomes of chicory, endive, great burdock and yacon provide insights into Asteraceae palaeo-polyploidization history and plant inulin production.</title>
        <authorList>
            <person name="Fan W."/>
            <person name="Wang S."/>
            <person name="Wang H."/>
            <person name="Wang A."/>
            <person name="Jiang F."/>
            <person name="Liu H."/>
            <person name="Zhao H."/>
            <person name="Xu D."/>
            <person name="Zhang Y."/>
        </authorList>
    </citation>
    <scope>NUCLEOTIDE SEQUENCE [LARGE SCALE GENOMIC DNA]</scope>
    <source>
        <strain evidence="2">cv. Niubang</strain>
    </source>
</reference>
<reference evidence="1 2" key="2">
    <citation type="journal article" date="2022" name="Mol. Ecol. Resour.">
        <title>The genomes of chicory, endive, great burdock and yacon provide insights into Asteraceae paleo-polyploidization history and plant inulin production.</title>
        <authorList>
            <person name="Fan W."/>
            <person name="Wang S."/>
            <person name="Wang H."/>
            <person name="Wang A."/>
            <person name="Jiang F."/>
            <person name="Liu H."/>
            <person name="Zhao H."/>
            <person name="Xu D."/>
            <person name="Zhang Y."/>
        </authorList>
    </citation>
    <scope>NUCLEOTIDE SEQUENCE [LARGE SCALE GENOMIC DNA]</scope>
    <source>
        <strain evidence="2">cv. Niubang</strain>
    </source>
</reference>
<organism evidence="1 2">
    <name type="scientific">Arctium lappa</name>
    <name type="common">Greater burdock</name>
    <name type="synonym">Lappa major</name>
    <dbReference type="NCBI Taxonomy" id="4217"/>
    <lineage>
        <taxon>Eukaryota</taxon>
        <taxon>Viridiplantae</taxon>
        <taxon>Streptophyta</taxon>
        <taxon>Embryophyta</taxon>
        <taxon>Tracheophyta</taxon>
        <taxon>Spermatophyta</taxon>
        <taxon>Magnoliopsida</taxon>
        <taxon>eudicotyledons</taxon>
        <taxon>Gunneridae</taxon>
        <taxon>Pentapetalae</taxon>
        <taxon>asterids</taxon>
        <taxon>campanulids</taxon>
        <taxon>Asterales</taxon>
        <taxon>Asteraceae</taxon>
        <taxon>Carduoideae</taxon>
        <taxon>Cardueae</taxon>
        <taxon>Arctiinae</taxon>
        <taxon>Arctium</taxon>
    </lineage>
</organism>
<accession>A0ACB8Z3X6</accession>
<name>A0ACB8Z3X6_ARCLA</name>
<protein>
    <submittedName>
        <fullName evidence="1">Uncharacterized protein</fullName>
    </submittedName>
</protein>
<evidence type="ECO:0000313" key="2">
    <source>
        <dbReference type="Proteomes" id="UP001055879"/>
    </source>
</evidence>
<dbReference type="Proteomes" id="UP001055879">
    <property type="component" value="Linkage Group LG11"/>
</dbReference>
<evidence type="ECO:0000313" key="1">
    <source>
        <dbReference type="EMBL" id="KAI3691944.1"/>
    </source>
</evidence>
<gene>
    <name evidence="1" type="ORF">L6452_31747</name>
</gene>
<dbReference type="EMBL" id="CM042057">
    <property type="protein sequence ID" value="KAI3691944.1"/>
    <property type="molecule type" value="Genomic_DNA"/>
</dbReference>
<keyword evidence="2" id="KW-1185">Reference proteome</keyword>